<dbReference type="EMBL" id="AP021906">
    <property type="protein sequence ID" value="BBP87309.1"/>
    <property type="molecule type" value="Genomic_DNA"/>
</dbReference>
<dbReference type="Pfam" id="PF08673">
    <property type="entry name" value="RsbU_N"/>
    <property type="match status" value="1"/>
</dbReference>
<dbReference type="Gene3D" id="1.10.1240.30">
    <property type="entry name" value="KaiA/RbsU domain"/>
    <property type="match status" value="1"/>
</dbReference>
<protein>
    <recommendedName>
        <fullName evidence="1">Phosphoserine phosphatase RsbU N-terminal domain-containing protein</fullName>
    </recommendedName>
</protein>
<proteinExistence type="predicted"/>
<reference evidence="2 3" key="1">
    <citation type="submission" date="2019-12" db="EMBL/GenBank/DDBJ databases">
        <title>Full genome sequence of a Bacillus safensis strain isolated from commercially available natto in Indonesia.</title>
        <authorList>
            <person name="Yoshida M."/>
            <person name="Uomi M."/>
            <person name="Waturangi D."/>
            <person name="Ekaputri J.J."/>
            <person name="Setiamarga D.H.E."/>
        </authorList>
    </citation>
    <scope>NUCLEOTIDE SEQUENCE [LARGE SCALE GENOMIC DNA]</scope>
    <source>
        <strain evidence="2 3">IDN1</strain>
    </source>
</reference>
<dbReference type="InterPro" id="IPR014787">
    <property type="entry name" value="PSer_Pase_RsbU_N"/>
</dbReference>
<evidence type="ECO:0000313" key="3">
    <source>
        <dbReference type="Proteomes" id="UP000464658"/>
    </source>
</evidence>
<feature type="domain" description="Phosphoserine phosphatase RsbU N-terminal" evidence="1">
    <location>
        <begin position="2"/>
        <end position="36"/>
    </location>
</feature>
<dbReference type="InterPro" id="IPR017944">
    <property type="entry name" value="KaiA/RbsU_helical_domain_sf"/>
</dbReference>
<dbReference type="Proteomes" id="UP000464658">
    <property type="component" value="Chromosome"/>
</dbReference>
<gene>
    <name evidence="2" type="ORF">BsIDN1_09270</name>
</gene>
<evidence type="ECO:0000259" key="1">
    <source>
        <dbReference type="Pfam" id="PF08673"/>
    </source>
</evidence>
<dbReference type="AlphaFoldDB" id="A0A5S9M5X0"/>
<organism evidence="2 3">
    <name type="scientific">Bacillus safensis</name>
    <dbReference type="NCBI Taxonomy" id="561879"/>
    <lineage>
        <taxon>Bacteria</taxon>
        <taxon>Bacillati</taxon>
        <taxon>Bacillota</taxon>
        <taxon>Bacilli</taxon>
        <taxon>Bacillales</taxon>
        <taxon>Bacillaceae</taxon>
        <taxon>Bacillus</taxon>
    </lineage>
</organism>
<sequence length="75" mass="8662">MSVHRKVIQELYPDLPEDVFHSLDFLIEVMIGYGLAYQEHLTLRGIQQEIKSEIEIAAKCSANPSGNENSRRRYL</sequence>
<accession>A0A5S9M5X0</accession>
<evidence type="ECO:0000313" key="2">
    <source>
        <dbReference type="EMBL" id="BBP87309.1"/>
    </source>
</evidence>
<dbReference type="SUPFAM" id="SSF101215">
    <property type="entry name" value="KaiA/RbsU domain"/>
    <property type="match status" value="1"/>
</dbReference>
<name>A0A5S9M5X0_BACIA</name>